<sequence length="249" mass="26680">MEVCVDCVASAVNAAAGGAARLELCSALSEGGLTPTVGLLQVVKSLIVIPVYVMIRPRRGLDFVYSPEEVNVMEIDLVNLKKAGADGFVFGVLTLSKGINESVCKRFLEAASPLPCTFHRAFDLIENPLLGLETIISLGFTRILTSGQEESAVKGVKLIKELVAHSEGRISIMAGAGISEKNLEFILRETGIKEFHASARTAIIVSKGESVKCVSMGASDVDSSLLITKLSLVEDMIQLSKQVWSQDKR</sequence>
<dbReference type="PANTHER" id="PTHR12598:SF0">
    <property type="entry name" value="COPPER HOMEOSTASIS PROTEIN CUTC HOMOLOG"/>
    <property type="match status" value="1"/>
</dbReference>
<reference evidence="3" key="1">
    <citation type="submission" date="2015-11" db="EMBL/GenBank/DDBJ databases">
        <title>De novo transcriptome assembly of four potential Pierce s Disease insect vectors from Arizona vineyards.</title>
        <authorList>
            <person name="Tassone E.E."/>
        </authorList>
    </citation>
    <scope>NUCLEOTIDE SEQUENCE</scope>
</reference>
<comment type="similarity">
    <text evidence="1">Belongs to the CutC family.</text>
</comment>
<name>A0A1B6LQ08_9HEMI</name>
<dbReference type="Gene3D" id="3.20.20.380">
    <property type="entry name" value="Copper homeostasis (CutC) domain"/>
    <property type="match status" value="1"/>
</dbReference>
<accession>A0A1B6LQ08</accession>
<gene>
    <name evidence="3" type="ORF">g.11484</name>
</gene>
<dbReference type="AlphaFoldDB" id="A0A1B6LQ08"/>
<dbReference type="EMBL" id="GEBQ01014240">
    <property type="protein sequence ID" value="JAT25737.1"/>
    <property type="molecule type" value="Transcribed_RNA"/>
</dbReference>
<dbReference type="SUPFAM" id="SSF110395">
    <property type="entry name" value="CutC-like"/>
    <property type="match status" value="1"/>
</dbReference>
<dbReference type="FunFam" id="3.20.20.380:FF:000001">
    <property type="entry name" value="Copper homeostasis protein CutC"/>
    <property type="match status" value="1"/>
</dbReference>
<dbReference type="InterPro" id="IPR005627">
    <property type="entry name" value="CutC-like"/>
</dbReference>
<dbReference type="HAMAP" id="MF_00795">
    <property type="entry name" value="CutC"/>
    <property type="match status" value="1"/>
</dbReference>
<evidence type="ECO:0000313" key="3">
    <source>
        <dbReference type="EMBL" id="JAT25737.1"/>
    </source>
</evidence>
<evidence type="ECO:0000256" key="2">
    <source>
        <dbReference type="ARBA" id="ARBA00019014"/>
    </source>
</evidence>
<dbReference type="Pfam" id="PF03932">
    <property type="entry name" value="CutC"/>
    <property type="match status" value="1"/>
</dbReference>
<evidence type="ECO:0000256" key="1">
    <source>
        <dbReference type="ARBA" id="ARBA00007768"/>
    </source>
</evidence>
<organism evidence="3">
    <name type="scientific">Graphocephala atropunctata</name>
    <dbReference type="NCBI Taxonomy" id="36148"/>
    <lineage>
        <taxon>Eukaryota</taxon>
        <taxon>Metazoa</taxon>
        <taxon>Ecdysozoa</taxon>
        <taxon>Arthropoda</taxon>
        <taxon>Hexapoda</taxon>
        <taxon>Insecta</taxon>
        <taxon>Pterygota</taxon>
        <taxon>Neoptera</taxon>
        <taxon>Paraneoptera</taxon>
        <taxon>Hemiptera</taxon>
        <taxon>Auchenorrhyncha</taxon>
        <taxon>Membracoidea</taxon>
        <taxon>Cicadellidae</taxon>
        <taxon>Cicadellinae</taxon>
        <taxon>Cicadellini</taxon>
        <taxon>Graphocephala</taxon>
    </lineage>
</organism>
<dbReference type="GO" id="GO:0005507">
    <property type="term" value="F:copper ion binding"/>
    <property type="evidence" value="ECO:0007669"/>
    <property type="project" value="TreeGrafter"/>
</dbReference>
<protein>
    <recommendedName>
        <fullName evidence="2">Copper homeostasis protein cutC homolog</fullName>
    </recommendedName>
</protein>
<dbReference type="InterPro" id="IPR036822">
    <property type="entry name" value="CutC-like_dom_sf"/>
</dbReference>
<proteinExistence type="inferred from homology"/>
<dbReference type="PANTHER" id="PTHR12598">
    <property type="entry name" value="COPPER HOMEOSTASIS PROTEIN CUTC"/>
    <property type="match status" value="1"/>
</dbReference>